<dbReference type="Pfam" id="PF01473">
    <property type="entry name" value="Choline_bind_1"/>
    <property type="match status" value="9"/>
</dbReference>
<dbReference type="AlphaFoldDB" id="A0A2D1TWK3"/>
<feature type="repeat" description="Cell wall-binding" evidence="2">
    <location>
        <begin position="539"/>
        <end position="558"/>
    </location>
</feature>
<evidence type="ECO:0000313" key="3">
    <source>
        <dbReference type="EMBL" id="ATP53733.1"/>
    </source>
</evidence>
<feature type="repeat" description="Cell wall-binding" evidence="2">
    <location>
        <begin position="114"/>
        <end position="133"/>
    </location>
</feature>
<gene>
    <name evidence="3" type="ORF">CSV91_03805</name>
</gene>
<evidence type="ECO:0000256" key="2">
    <source>
        <dbReference type="PROSITE-ProRule" id="PRU00591"/>
    </source>
</evidence>
<evidence type="ECO:0000256" key="1">
    <source>
        <dbReference type="ARBA" id="ARBA00022737"/>
    </source>
</evidence>
<dbReference type="EMBL" id="CP024160">
    <property type="protein sequence ID" value="ATP53733.1"/>
    <property type="molecule type" value="Genomic_DNA"/>
</dbReference>
<evidence type="ECO:0008006" key="5">
    <source>
        <dbReference type="Google" id="ProtNLM"/>
    </source>
</evidence>
<dbReference type="PROSITE" id="PS51170">
    <property type="entry name" value="CW"/>
    <property type="match status" value="4"/>
</dbReference>
<dbReference type="RefSeq" id="WP_099431861.1">
    <property type="nucleotide sequence ID" value="NZ_CP024160.1"/>
</dbReference>
<dbReference type="Pfam" id="PF19127">
    <property type="entry name" value="Choline_bind_3"/>
    <property type="match status" value="2"/>
</dbReference>
<evidence type="ECO:0000313" key="4">
    <source>
        <dbReference type="Proteomes" id="UP000225608"/>
    </source>
</evidence>
<proteinExistence type="predicted"/>
<organism evidence="3 4">
    <name type="scientific">Collinsella aerofaciens</name>
    <dbReference type="NCBI Taxonomy" id="74426"/>
    <lineage>
        <taxon>Bacteria</taxon>
        <taxon>Bacillati</taxon>
        <taxon>Actinomycetota</taxon>
        <taxon>Coriobacteriia</taxon>
        <taxon>Coriobacteriales</taxon>
        <taxon>Coriobacteriaceae</taxon>
        <taxon>Collinsella</taxon>
    </lineage>
</organism>
<keyword evidence="1" id="KW-0677">Repeat</keyword>
<dbReference type="Proteomes" id="UP000225608">
    <property type="component" value="Chromosome"/>
</dbReference>
<protein>
    <recommendedName>
        <fullName evidence="5">N-acetylmuramoyl-L-alanine amidase family protein</fullName>
    </recommendedName>
</protein>
<dbReference type="InterPro" id="IPR018337">
    <property type="entry name" value="Cell_wall/Cho-bd_repeat"/>
</dbReference>
<reference evidence="3 4" key="1">
    <citation type="submission" date="2017-10" db="EMBL/GenBank/DDBJ databases">
        <title>Complete genome sequence of Collinsella aerofaciens isolated from the gut of a healthy adult Indian.</title>
        <authorList>
            <person name="Bag S."/>
            <person name="Ghosh T.S."/>
            <person name="Das B."/>
        </authorList>
    </citation>
    <scope>NUCLEOTIDE SEQUENCE [LARGE SCALE GENOMIC DNA]</scope>
    <source>
        <strain evidence="4">indica</strain>
    </source>
</reference>
<feature type="repeat" description="Cell wall-binding" evidence="2">
    <location>
        <begin position="179"/>
        <end position="198"/>
    </location>
</feature>
<feature type="repeat" description="Cell wall-binding" evidence="2">
    <location>
        <begin position="518"/>
        <end position="537"/>
    </location>
</feature>
<dbReference type="Gene3D" id="3.90.1720.10">
    <property type="entry name" value="endopeptidase domain like (from Nostoc punctiforme)"/>
    <property type="match status" value="1"/>
</dbReference>
<sequence>MIGYRAAMKKCSFGVLVFAGLVSLGLLLSSPSMLYALDSNNTDEGSASNVAIASGESAIDAQRDSTFAVEQSSQVDNETPSEVSNQIVWHQGWISPEEGAGFWRWGLSDGTIAVSSWRHINGSWYWFDDEGRMAQDGLVQVGGATYAFSSSGAMRVGWYLDSTGSTSAWRYFSSSGAMVKGWLSDGNNWYWLDDEGKMVHDSMLQIGGATYGFSTSGAMLIGWHLDASVWHYFSGSGALVKGWLSDGGRWYWLDPADGSMATGLNACNGTPYIFNGSGAMLSSQWALIDNNWYYADSNGLLHGGWLLLGNSWYYLDPGSHIMLTGFVQVGTSSYFLTSSGAMATGWALADDTWYYAASNGAIQRGRWIKSGSAWYYLDDVSGAMRTGEYTVGDTRYYSYDSGAMASSCWINLSDGISWANSSGALSEPLPTSSDGSPVIVDRADLSSLPGTIHIGDAVFYADANGAVNVASGWIMSKDASDESGNTWYYASSNGVLKSGWQYVNGAWYWMDPSTYKMKTGWLNDRGTWYWLQPSGAMFANGWLKIDGVDYYFNASGAWLNTSGSVLGVNRSSLVNWLMSHENDGYYRGTRYDTHLSQETCMYPKGDPRWDGYTGMNCGGFVSHAYMRAGGNLAPIAAEQSHSPWSGGPGRGGCVNAYRWYGYAIDTCANVTYFNSIDELLRSGLARKGDIVFFNPYNPYADDSHIGFFWGNTPSENLFWHSDGYGNRISGLTALSPSKVILIR</sequence>
<dbReference type="Gene3D" id="2.10.270.10">
    <property type="entry name" value="Cholin Binding"/>
    <property type="match status" value="5"/>
</dbReference>
<dbReference type="SUPFAM" id="SSF69360">
    <property type="entry name" value="Cell wall binding repeat"/>
    <property type="match status" value="3"/>
</dbReference>
<accession>A0A2D1TWK3</accession>
<name>A0A2D1TWK3_9ACTN</name>
<dbReference type="KEGG" id="caer:CSV91_03805"/>